<evidence type="ECO:0000256" key="4">
    <source>
        <dbReference type="PROSITE-ProRule" id="PRU00290"/>
    </source>
</evidence>
<dbReference type="SUPFAM" id="SSF64356">
    <property type="entry name" value="SNARE-like"/>
    <property type="match status" value="1"/>
</dbReference>
<organism evidence="9 10">
    <name type="scientific">Sphagnum troendelagicum</name>
    <dbReference type="NCBI Taxonomy" id="128251"/>
    <lineage>
        <taxon>Eukaryota</taxon>
        <taxon>Viridiplantae</taxon>
        <taxon>Streptophyta</taxon>
        <taxon>Embryophyta</taxon>
        <taxon>Bryophyta</taxon>
        <taxon>Sphagnophytina</taxon>
        <taxon>Sphagnopsida</taxon>
        <taxon>Sphagnales</taxon>
        <taxon>Sphagnaceae</taxon>
        <taxon>Sphagnum</taxon>
    </lineage>
</organism>
<keyword evidence="3 6" id="KW-0472">Membrane</keyword>
<dbReference type="PROSITE" id="PS50859">
    <property type="entry name" value="LONGIN"/>
    <property type="match status" value="1"/>
</dbReference>
<feature type="compositionally biased region" description="Basic and acidic residues" evidence="5">
    <location>
        <begin position="217"/>
        <end position="229"/>
    </location>
</feature>
<feature type="region of interest" description="Disordered" evidence="5">
    <location>
        <begin position="183"/>
        <end position="229"/>
    </location>
</feature>
<feature type="transmembrane region" description="Helical" evidence="6">
    <location>
        <begin position="311"/>
        <end position="330"/>
    </location>
</feature>
<dbReference type="Pfam" id="PF13774">
    <property type="entry name" value="Longin"/>
    <property type="match status" value="1"/>
</dbReference>
<keyword evidence="6" id="KW-0812">Transmembrane</keyword>
<evidence type="ECO:0000259" key="7">
    <source>
        <dbReference type="PROSITE" id="PS50859"/>
    </source>
</evidence>
<dbReference type="InterPro" id="IPR042855">
    <property type="entry name" value="V_SNARE_CC"/>
</dbReference>
<dbReference type="Gene3D" id="3.30.450.50">
    <property type="entry name" value="Longin domain"/>
    <property type="match status" value="1"/>
</dbReference>
<accession>A0ABP0TKJ1</accession>
<dbReference type="PANTHER" id="PTHR47461:SF1">
    <property type="entry name" value="PHYTOLONGIN PHYL1.2"/>
    <property type="match status" value="1"/>
</dbReference>
<dbReference type="InterPro" id="IPR010908">
    <property type="entry name" value="Longin_dom"/>
</dbReference>
<dbReference type="InterPro" id="IPR011012">
    <property type="entry name" value="Longin-like_dom_sf"/>
</dbReference>
<comment type="subcellular location">
    <subcellularLocation>
        <location evidence="1">Endomembrane system</location>
    </subcellularLocation>
</comment>
<dbReference type="InterPro" id="IPR044783">
    <property type="entry name" value="PHYL"/>
</dbReference>
<dbReference type="Proteomes" id="UP001497512">
    <property type="component" value="Chromosome 12"/>
</dbReference>
<name>A0ABP0TKJ1_9BRYO</name>
<proteinExistence type="inferred from homology"/>
<keyword evidence="6" id="KW-1133">Transmembrane helix</keyword>
<evidence type="ECO:0000313" key="10">
    <source>
        <dbReference type="Proteomes" id="UP001497512"/>
    </source>
</evidence>
<dbReference type="SMART" id="SM01270">
    <property type="entry name" value="Longin"/>
    <property type="match status" value="1"/>
</dbReference>
<sequence length="338" mass="38363">MHMLRDSEGDGVSFIRHRRKSKEPGKRGGVGMGLAAAPVTNLVYYASVSKGTMIVAEYKDQNIDLATVALQCLEKVPAFHRRFTYTTKRKIFSCLMEMPFTYCAIVDEALTPNKAFVFLERVRDEFKPMMHAQGMKQDGQGLEPCCFVDEFSTNFSHLVLPLVGVPQNEVDRIKEEEFLAQHNGEYDDDDDDDTYVESGPPEAFTSDHSGNLYYNHKQPEREQAPEKLSERRFRFPPLKGKRGKTDKGNVNDQVSEIKEIMMENSGKALDRGQKLDVMVEGGSKPGSTHHLQKSGSTRFLAHHVWWRNVKLVLIFDAFVCAILFAIWLGVCRGFKCIK</sequence>
<dbReference type="EMBL" id="OZ019904">
    <property type="protein sequence ID" value="CAK9198955.1"/>
    <property type="molecule type" value="Genomic_DNA"/>
</dbReference>
<evidence type="ECO:0000259" key="8">
    <source>
        <dbReference type="PROSITE" id="PS50892"/>
    </source>
</evidence>
<keyword evidence="10" id="KW-1185">Reference proteome</keyword>
<evidence type="ECO:0000256" key="3">
    <source>
        <dbReference type="ARBA" id="ARBA00023136"/>
    </source>
</evidence>
<dbReference type="PANTHER" id="PTHR47461">
    <property type="entry name" value="PHYTOLONGIN PHYL1.2"/>
    <property type="match status" value="1"/>
</dbReference>
<evidence type="ECO:0000256" key="6">
    <source>
        <dbReference type="SAM" id="Phobius"/>
    </source>
</evidence>
<dbReference type="Gene3D" id="1.20.5.110">
    <property type="match status" value="1"/>
</dbReference>
<feature type="domain" description="Longin" evidence="7">
    <location>
        <begin position="42"/>
        <end position="126"/>
    </location>
</feature>
<dbReference type="CDD" id="cd14824">
    <property type="entry name" value="Longin"/>
    <property type="match status" value="1"/>
</dbReference>
<evidence type="ECO:0000256" key="1">
    <source>
        <dbReference type="ARBA" id="ARBA00004308"/>
    </source>
</evidence>
<dbReference type="PROSITE" id="PS50892">
    <property type="entry name" value="V_SNARE"/>
    <property type="match status" value="1"/>
</dbReference>
<feature type="region of interest" description="Disordered" evidence="5">
    <location>
        <begin position="1"/>
        <end position="29"/>
    </location>
</feature>
<feature type="domain" description="V-SNARE coiled-coil homology" evidence="8">
    <location>
        <begin position="246"/>
        <end position="307"/>
    </location>
</feature>
<gene>
    <name evidence="9" type="ORF">CSSPTR1EN2_LOCUS4695</name>
</gene>
<evidence type="ECO:0000313" key="9">
    <source>
        <dbReference type="EMBL" id="CAK9198955.1"/>
    </source>
</evidence>
<evidence type="ECO:0000256" key="5">
    <source>
        <dbReference type="SAM" id="MobiDB-lite"/>
    </source>
</evidence>
<keyword evidence="4" id="KW-0175">Coiled coil</keyword>
<dbReference type="SUPFAM" id="SSF58038">
    <property type="entry name" value="SNARE fusion complex"/>
    <property type="match status" value="1"/>
</dbReference>
<comment type="similarity">
    <text evidence="2">Belongs to the synaptobrevin family.</text>
</comment>
<evidence type="ECO:0000256" key="2">
    <source>
        <dbReference type="ARBA" id="ARBA00008025"/>
    </source>
</evidence>
<feature type="compositionally biased region" description="Acidic residues" evidence="5">
    <location>
        <begin position="186"/>
        <end position="195"/>
    </location>
</feature>
<protein>
    <recommendedName>
        <fullName evidence="11">Longin domain-containing protein</fullName>
    </recommendedName>
</protein>
<dbReference type="Pfam" id="PF00957">
    <property type="entry name" value="Synaptobrevin"/>
    <property type="match status" value="1"/>
</dbReference>
<reference evidence="9" key="1">
    <citation type="submission" date="2024-02" db="EMBL/GenBank/DDBJ databases">
        <authorList>
            <consortium name="ELIXIR-Norway"/>
            <consortium name="Elixir Norway"/>
        </authorList>
    </citation>
    <scope>NUCLEOTIDE SEQUENCE</scope>
</reference>
<evidence type="ECO:0008006" key="11">
    <source>
        <dbReference type="Google" id="ProtNLM"/>
    </source>
</evidence>